<name>A0ABV8AVK1_9BACT</name>
<gene>
    <name evidence="1" type="ORF">ACFOSV_11895</name>
</gene>
<keyword evidence="2" id="KW-1185">Reference proteome</keyword>
<dbReference type="EMBL" id="JBHRZS010000007">
    <property type="protein sequence ID" value="MFC3880887.1"/>
    <property type="molecule type" value="Genomic_DNA"/>
</dbReference>
<evidence type="ECO:0008006" key="3">
    <source>
        <dbReference type="Google" id="ProtNLM"/>
    </source>
</evidence>
<organism evidence="1 2">
    <name type="scientific">Algoriphagus namhaensis</name>
    <dbReference type="NCBI Taxonomy" id="915353"/>
    <lineage>
        <taxon>Bacteria</taxon>
        <taxon>Pseudomonadati</taxon>
        <taxon>Bacteroidota</taxon>
        <taxon>Cytophagia</taxon>
        <taxon>Cytophagales</taxon>
        <taxon>Cyclobacteriaceae</taxon>
        <taxon>Algoriphagus</taxon>
    </lineage>
</organism>
<proteinExistence type="predicted"/>
<reference evidence="2" key="1">
    <citation type="journal article" date="2019" name="Int. J. Syst. Evol. Microbiol.">
        <title>The Global Catalogue of Microorganisms (GCM) 10K type strain sequencing project: providing services to taxonomists for standard genome sequencing and annotation.</title>
        <authorList>
            <consortium name="The Broad Institute Genomics Platform"/>
            <consortium name="The Broad Institute Genome Sequencing Center for Infectious Disease"/>
            <person name="Wu L."/>
            <person name="Ma J."/>
        </authorList>
    </citation>
    <scope>NUCLEOTIDE SEQUENCE [LARGE SCALE GENOMIC DNA]</scope>
    <source>
        <strain evidence="2">CCUG 60523</strain>
    </source>
</reference>
<comment type="caution">
    <text evidence="1">The sequence shown here is derived from an EMBL/GenBank/DDBJ whole genome shotgun (WGS) entry which is preliminary data.</text>
</comment>
<sequence>MMALSNFGAWEVFPKKQKLRWHLIHPDLTPSFTYDEADKRIWHKEFSLPEGTQYELSFFCTYAKVPEWARTPLGFLPTVCFTDHCDFDTPELLLRQREILKECGIRITKGIFLYDYSHHPFTASLEHPGILEEFKKWENDGHELAYHAFSKSEGPDSVSHFQNYQSPDELQTIETYIDHGFLSYNATRQKPEDLFQWAAHQSEKGIRLNWNYVDAFEATANCNNQLAPIDSSIAALWKSKYLHQELGLPEDTSRLFKAWLSYGTNEDLDFAVKRLQVSLSKAKNREQNAIVDLLKNGLSSLGNSLDSKIWKRNLFNRTSPNHFSSFSTVFYKNPLFEDNDIWSFQTASVKNYEAVFSQYGLDKMQREKGVLIAHTYLAYTGQNHQGRLFLDESGEINQKAKSALRELGNLIRQGKVWNPTVKEMHHFYRKLSSIQYQIEGDNLQVDNCPGPVRFVD</sequence>
<evidence type="ECO:0000313" key="2">
    <source>
        <dbReference type="Proteomes" id="UP001595805"/>
    </source>
</evidence>
<protein>
    <recommendedName>
        <fullName evidence="3">NodB homology domain-containing protein</fullName>
    </recommendedName>
</protein>
<dbReference type="RefSeq" id="WP_377906236.1">
    <property type="nucleotide sequence ID" value="NZ_JBHRZS010000007.1"/>
</dbReference>
<dbReference type="Proteomes" id="UP001595805">
    <property type="component" value="Unassembled WGS sequence"/>
</dbReference>
<evidence type="ECO:0000313" key="1">
    <source>
        <dbReference type="EMBL" id="MFC3880887.1"/>
    </source>
</evidence>
<accession>A0ABV8AVK1</accession>